<evidence type="ECO:0000313" key="3">
    <source>
        <dbReference type="Proteomes" id="UP001141950"/>
    </source>
</evidence>
<gene>
    <name evidence="2" type="ORF">NQZ67_15095</name>
</gene>
<dbReference type="AlphaFoldDB" id="A0A9X2MX65"/>
<reference evidence="2" key="1">
    <citation type="submission" date="2022-08" db="EMBL/GenBank/DDBJ databases">
        <title>The genomic sequence of strain Paenibacillus sp. SCIV0701.</title>
        <authorList>
            <person name="Zhao H."/>
        </authorList>
    </citation>
    <scope>NUCLEOTIDE SEQUENCE</scope>
    <source>
        <strain evidence="2">SCIV0701</strain>
    </source>
</reference>
<keyword evidence="1" id="KW-1133">Transmembrane helix</keyword>
<accession>A0A9X2MX65</accession>
<name>A0A9X2MX65_9BACL</name>
<proteinExistence type="predicted"/>
<feature type="transmembrane region" description="Helical" evidence="1">
    <location>
        <begin position="12"/>
        <end position="32"/>
    </location>
</feature>
<evidence type="ECO:0000256" key="1">
    <source>
        <dbReference type="SAM" id="Phobius"/>
    </source>
</evidence>
<keyword evidence="1" id="KW-0812">Transmembrane</keyword>
<organism evidence="2 3">
    <name type="scientific">Paenibacillus soyae</name>
    <dbReference type="NCBI Taxonomy" id="2969249"/>
    <lineage>
        <taxon>Bacteria</taxon>
        <taxon>Bacillati</taxon>
        <taxon>Bacillota</taxon>
        <taxon>Bacilli</taxon>
        <taxon>Bacillales</taxon>
        <taxon>Paenibacillaceae</taxon>
        <taxon>Paenibacillus</taxon>
    </lineage>
</organism>
<dbReference type="EMBL" id="JANIPJ010000010">
    <property type="protein sequence ID" value="MCR2805212.1"/>
    <property type="molecule type" value="Genomic_DNA"/>
</dbReference>
<protein>
    <submittedName>
        <fullName evidence="2">Uncharacterized protein</fullName>
    </submittedName>
</protein>
<dbReference type="Proteomes" id="UP001141950">
    <property type="component" value="Unassembled WGS sequence"/>
</dbReference>
<sequence length="115" mass="13084">MFELELHEWLPYLLSIGWICAVAGMYSVHLRAEGAFDRMGMQENDLPLPDETQGVEITAAFRKRLVQYVKRKDAPEEDESDCKASLAPSITNQRGGCLCQRERFILPARTGSVYF</sequence>
<keyword evidence="1" id="KW-0472">Membrane</keyword>
<dbReference type="RefSeq" id="WP_257447268.1">
    <property type="nucleotide sequence ID" value="NZ_JANIPJ010000010.1"/>
</dbReference>
<evidence type="ECO:0000313" key="2">
    <source>
        <dbReference type="EMBL" id="MCR2805212.1"/>
    </source>
</evidence>
<keyword evidence="3" id="KW-1185">Reference proteome</keyword>
<comment type="caution">
    <text evidence="2">The sequence shown here is derived from an EMBL/GenBank/DDBJ whole genome shotgun (WGS) entry which is preliminary data.</text>
</comment>